<protein>
    <recommendedName>
        <fullName evidence="5">TniQ family protein</fullName>
    </recommendedName>
</protein>
<evidence type="ECO:0000313" key="1">
    <source>
        <dbReference type="EMBL" id="KAA9019643.1"/>
    </source>
</evidence>
<dbReference type="AlphaFoldDB" id="A0A5J5I7R9"/>
<sequence>MSGDETIAAPLTTSFGTLLREVAGELAATRSRVPSPPRTRKDWRRLRTGIRVNPTESLRSLTYRSCAINDLPNSWGLLQHLGLHHRNQVLVAEGDDVETAQLAHAMRIADHDVLFRRYDDLGRDHRSFFGLDVHQQGLENRIRSFSPAAFRADAAKRSGHDDRAYAFHRATWELRAIPFCLEHWDMLQDKCWCEGEGVIQRWTRTASHLHECDKCGDPLASLESYPVPDDMRPALGVLTALVDPIASNREAAAKALPEAIRDADRSKIFYAVRRLADTIDPEAKTRPIDAPRERLHGLWRACTALINWPEGFGEITDLAVSEGQRNRIRKAWLEISDATASADRMNAERQAGLRRKKAAKGALSRREALKLANSLKPVGIRPATEIARLSTEVLMWAWDEGHFTQHRRAHGPRELPAFDRVELVHFSDMWSKRVSPSSLAHELGISLHGVEQFAALGIIPANAPAIPNSGPHFYPEDVEDFYTKFEELVAERVATAETIEDPVTLIHAMKHVSGRPKPWGPVIKMLLGGEMGFEVSKNRRVADSILISAWDIKVVKRLHFDRDRFKIAFSPEIIQNDAMSLLNVAAGAGRVLNGLPSRGVNPKFYRVADVEERARKFVTLPELALVLGMMPADAYYWLEDQHLTETMPGLWNREVLDVIGQLLGETQDAKKS</sequence>
<reference evidence="3 4" key="1">
    <citation type="submission" date="2019-09" db="EMBL/GenBank/DDBJ databases">
        <authorList>
            <person name="Feng G."/>
        </authorList>
    </citation>
    <scope>NUCLEOTIDE SEQUENCE [LARGE SCALE GENOMIC DNA]</scope>
    <source>
        <strain evidence="2 3">KACC 19283</strain>
        <strain evidence="1 4">KACC 19284</strain>
    </source>
</reference>
<evidence type="ECO:0000313" key="2">
    <source>
        <dbReference type="EMBL" id="KAA9032100.1"/>
    </source>
</evidence>
<evidence type="ECO:0008006" key="5">
    <source>
        <dbReference type="Google" id="ProtNLM"/>
    </source>
</evidence>
<dbReference type="Proteomes" id="UP000326364">
    <property type="component" value="Unassembled WGS sequence"/>
</dbReference>
<evidence type="ECO:0000313" key="3">
    <source>
        <dbReference type="Proteomes" id="UP000325933"/>
    </source>
</evidence>
<name>A0A5J5I7R9_9SPHN</name>
<proteinExistence type="predicted"/>
<evidence type="ECO:0000313" key="4">
    <source>
        <dbReference type="Proteomes" id="UP000326364"/>
    </source>
</evidence>
<accession>A0A5J5I7R9</accession>
<dbReference type="Proteomes" id="UP000325933">
    <property type="component" value="Unassembled WGS sequence"/>
</dbReference>
<comment type="caution">
    <text evidence="2">The sequence shown here is derived from an EMBL/GenBank/DDBJ whole genome shotgun (WGS) entry which is preliminary data.</text>
</comment>
<organism evidence="2 3">
    <name type="scientific">Sphingobium limneticum</name>
    <dbReference type="NCBI Taxonomy" id="1007511"/>
    <lineage>
        <taxon>Bacteria</taxon>
        <taxon>Pseudomonadati</taxon>
        <taxon>Pseudomonadota</taxon>
        <taxon>Alphaproteobacteria</taxon>
        <taxon>Sphingomonadales</taxon>
        <taxon>Sphingomonadaceae</taxon>
        <taxon>Sphingobium</taxon>
    </lineage>
</organism>
<gene>
    <name evidence="2" type="ORF">F4U95_05170</name>
    <name evidence="1" type="ORF">F4U96_05170</name>
</gene>
<dbReference type="EMBL" id="VYQA01000003">
    <property type="protein sequence ID" value="KAA9032100.1"/>
    <property type="molecule type" value="Genomic_DNA"/>
</dbReference>
<keyword evidence="4" id="KW-1185">Reference proteome</keyword>
<dbReference type="EMBL" id="VYQB01000003">
    <property type="protein sequence ID" value="KAA9019643.1"/>
    <property type="molecule type" value="Genomic_DNA"/>
</dbReference>
<dbReference type="RefSeq" id="WP_150424850.1">
    <property type="nucleotide sequence ID" value="NZ_VYQA01000003.1"/>
</dbReference>